<feature type="region of interest" description="Disordered" evidence="6">
    <location>
        <begin position="1065"/>
        <end position="1088"/>
    </location>
</feature>
<evidence type="ECO:0000256" key="4">
    <source>
        <dbReference type="ARBA" id="ARBA00023242"/>
    </source>
</evidence>
<dbReference type="GO" id="GO:0006406">
    <property type="term" value="P:mRNA export from nucleus"/>
    <property type="evidence" value="ECO:0007669"/>
    <property type="project" value="InterPro"/>
</dbReference>
<evidence type="ECO:0000256" key="2">
    <source>
        <dbReference type="ARBA" id="ARBA00007857"/>
    </source>
</evidence>
<organism evidence="10 11">
    <name type="scientific">Edaphochlamys debaryana</name>
    <dbReference type="NCBI Taxonomy" id="47281"/>
    <lineage>
        <taxon>Eukaryota</taxon>
        <taxon>Viridiplantae</taxon>
        <taxon>Chlorophyta</taxon>
        <taxon>core chlorophytes</taxon>
        <taxon>Chlorophyceae</taxon>
        <taxon>CS clade</taxon>
        <taxon>Chlamydomonadales</taxon>
        <taxon>Chlamydomonadales incertae sedis</taxon>
        <taxon>Edaphochlamys</taxon>
    </lineage>
</organism>
<dbReference type="PANTHER" id="PTHR21597">
    <property type="entry name" value="THO2 PROTEIN"/>
    <property type="match status" value="1"/>
</dbReference>
<feature type="compositionally biased region" description="Basic and acidic residues" evidence="6">
    <location>
        <begin position="1578"/>
        <end position="1597"/>
    </location>
</feature>
<feature type="domain" description="THO complex subunitTHOC2 C-terminal" evidence="7">
    <location>
        <begin position="929"/>
        <end position="1040"/>
    </location>
</feature>
<feature type="compositionally biased region" description="Low complexity" evidence="6">
    <location>
        <begin position="887"/>
        <end position="900"/>
    </location>
</feature>
<evidence type="ECO:0000256" key="6">
    <source>
        <dbReference type="SAM" id="MobiDB-lite"/>
    </source>
</evidence>
<evidence type="ECO:0000259" key="8">
    <source>
        <dbReference type="Pfam" id="PF11732"/>
    </source>
</evidence>
<keyword evidence="4" id="KW-0539">Nucleus</keyword>
<accession>A0A836BXJ3</accession>
<dbReference type="Pfam" id="PF16134">
    <property type="entry name" value="THOC2_N"/>
    <property type="match status" value="2"/>
</dbReference>
<proteinExistence type="inferred from homology"/>
<dbReference type="OrthoDB" id="29024at2759"/>
<feature type="compositionally biased region" description="Basic and acidic residues" evidence="6">
    <location>
        <begin position="1377"/>
        <end position="1395"/>
    </location>
</feature>
<reference evidence="10" key="1">
    <citation type="journal article" date="2020" name="bioRxiv">
        <title>Comparative genomics of Chlamydomonas.</title>
        <authorList>
            <person name="Craig R.J."/>
            <person name="Hasan A.R."/>
            <person name="Ness R.W."/>
            <person name="Keightley P.D."/>
        </authorList>
    </citation>
    <scope>NUCLEOTIDE SEQUENCE</scope>
    <source>
        <strain evidence="10">CCAP 11/70</strain>
    </source>
</reference>
<dbReference type="InterPro" id="IPR021726">
    <property type="entry name" value="THO_THOC2_N"/>
</dbReference>
<evidence type="ECO:0000256" key="3">
    <source>
        <dbReference type="ARBA" id="ARBA00019596"/>
    </source>
</evidence>
<gene>
    <name evidence="10" type="ORF">HYH03_009555</name>
</gene>
<protein>
    <recommendedName>
        <fullName evidence="3">THO complex subunit 2</fullName>
    </recommendedName>
</protein>
<dbReference type="Pfam" id="PF11732">
    <property type="entry name" value="Thoc2"/>
    <property type="match status" value="1"/>
</dbReference>
<feature type="region of interest" description="Disordered" evidence="6">
    <location>
        <begin position="874"/>
        <end position="900"/>
    </location>
</feature>
<feature type="compositionally biased region" description="Basic and acidic residues" evidence="6">
    <location>
        <begin position="286"/>
        <end position="306"/>
    </location>
</feature>
<evidence type="ECO:0000256" key="1">
    <source>
        <dbReference type="ARBA" id="ARBA00004123"/>
    </source>
</evidence>
<dbReference type="EMBL" id="JAEHOE010000047">
    <property type="protein sequence ID" value="KAG2492057.1"/>
    <property type="molecule type" value="Genomic_DNA"/>
</dbReference>
<dbReference type="Pfam" id="PF11262">
    <property type="entry name" value="Tho2"/>
    <property type="match status" value="2"/>
</dbReference>
<comment type="subcellular location">
    <subcellularLocation>
        <location evidence="1">Nucleus</location>
    </subcellularLocation>
</comment>
<feature type="domain" description="THO complex subunitTHOC2 N-terminal" evidence="8">
    <location>
        <begin position="591"/>
        <end position="665"/>
    </location>
</feature>
<feature type="region of interest" description="Disordered" evidence="6">
    <location>
        <begin position="1327"/>
        <end position="1350"/>
    </location>
</feature>
<sequence length="1746" mass="183604">MAPNINQALVSVVTKHIQGATFDADKFYKDLEEHGAPATYAEALVDVFWMLCVRFEGTRGPESMNLVAAIKACWQDKKVPDKLLLQVLEPEVLATVGLLRDKGLWDKKAVRYNTRLNYTILKYNLLREDSEGYAKLVTLYNHFGSGAVGEADLPSLARELQSLIGCFDLDPNRCLDLLLDAAAAQPGNEALLWAVELLKAEAVGQLLGFKLQQYQDPSRPPAPRSLFLVAARLVASGRTSLPELLGHLAPGDEAQAAGQRQAREALMKKVSDIGTIILGGPAAGEEAGKDGGGKGGAGERERERGTKGGLAQPIAGRASGLSAAFFDLDAPALLGPLALGPDPGHNQPLALLDALLEVGAWDVATVLHDRLVAQGVSPAAHPAISAALCARLGAEVKPRYEALLPQGVLARTALSGDVPPAASGPAPELTPLALRLLAMLGPYLHRDIRLFTKVVRLARYQLASSAALTAATTAPASAPVSGPTAATSAGLAGPGSLSPEELLSSVLLPGLACCPTHLPLAADVWELVRLLPVVSRYRVYADFRDLSQSHPLLQAAWRLSTVETKKVLKRLVLPTDPQKKKEACRPHARMVAKVAHANPFPVMEAIVTQIEVYDNQIEVSLEALKYLSPLSYDVLTFVILSRLAMERDKVKEDGVNISNWLQGLARFTGAACRRFSDLDVGAILQFLLNTLRQGDAFDLLVLQQIIVAMTGVRLEAVLSEEQLDALSGGPELVAEAVVLDAGEADAALGPGRVASAKDLAKGRQRLLRALEDRPSGGGGSLALPLLILVAQQRSVIINHTDSKLIKFIATMYDRCQDTLLHLSEFLRLALPGEAYAETVPMPDVLRRDFGIDVEVVWHIFRPVLSRLMEAAAPQPAEEGELEEGEEATAPAGAGAEAASAPREELRLGGKTWPGVVGCLRDCVASPGLWALVTPELYATFWGLQLTDIYVPTRRYEKELSVVKELLQVLENNYNNHIRPSLNSSSGYVSSNIQLQYEQYKSEKASLQDKLARLNAELDARRKHVDEVRQRLSLQRMAFFLPRPAPTPAAPAGAAGGGAAAAAVSGGGAAADDDGGQADGEAGGAATAKAGAPGGAAAAAAAAGAKPRVGTTQLFPVVQEMLLPRILFSASDALYCARLTMLLHQLEAKHFNLLLFMDQVFRGVVPVLRTCTEVEAHNLGSFLLEVQRGMMAWHRDEKLFIEECVRKSPPPLSVAKQPHNLFKQKMMVWHGVTSSTFRASLESGDYTQIANALSVMGRIVTVWPGTQTALITFRQLVEKLAKSDPREDIKTMARSYLIALNREAEKPGRMLSALEYGGPNCQDHRTRLVAGGRGAGPAGASPGRGGGRTGAAGGVAAAALAAVAKPLNVAAKPFVPKAEPDGGSGKDKEKGGDKEGAAGAAAPGTARKRQRTDGGDKADGGGGKADAGGADGKGATSVGGVKKQRTDGGAAPTGADRGDDDGDANGADARSDTAGGGGGKGDGGKATSETSGRAREGRDGKGDKEHKEHKRSKEKDKDKERKDKDKEKDKDRKDKDKDKGDDKDKERRREEKDRARADKAQTPGDDKGAGGGGAVPKGSADKGGDRDKERDRDGRGADPRSTSVERSQRGGGGGGAGRDADGGDRRDRASRERGVDRREEDGGRGGDRDGGAEAGGKRRRVESGGKAGGDSPDAGSARRGPDGEVEYDAGGFALPPVPASRAAGGGGGAAASATAAGGGRGGGGAGGLPPPAARSNGAGEGRRRSGR</sequence>
<feature type="coiled-coil region" evidence="5">
    <location>
        <begin position="952"/>
        <end position="1030"/>
    </location>
</feature>
<feature type="compositionally biased region" description="Gly residues" evidence="6">
    <location>
        <begin position="1715"/>
        <end position="1726"/>
    </location>
</feature>
<comment type="similarity">
    <text evidence="2">Belongs to the THOC2 family.</text>
</comment>
<feature type="domain" description="THO complex subunitTHOC2 C-terminal" evidence="7">
    <location>
        <begin position="1116"/>
        <end position="1298"/>
    </location>
</feature>
<feature type="domain" description="THO complex subunit 2 N-terminal" evidence="9">
    <location>
        <begin position="429"/>
        <end position="571"/>
    </location>
</feature>
<dbReference type="GO" id="GO:0006397">
    <property type="term" value="P:mRNA processing"/>
    <property type="evidence" value="ECO:0007669"/>
    <property type="project" value="InterPro"/>
</dbReference>
<feature type="compositionally biased region" description="Gly residues" evidence="6">
    <location>
        <begin position="1330"/>
        <end position="1350"/>
    </location>
</feature>
<dbReference type="PANTHER" id="PTHR21597:SF0">
    <property type="entry name" value="THO COMPLEX SUBUNIT 2"/>
    <property type="match status" value="1"/>
</dbReference>
<keyword evidence="5" id="KW-0175">Coiled coil</keyword>
<dbReference type="InterPro" id="IPR040007">
    <property type="entry name" value="Tho2"/>
</dbReference>
<feature type="domain" description="THO complex subunit 2 N-terminal" evidence="9">
    <location>
        <begin position="22"/>
        <end position="184"/>
    </location>
</feature>
<feature type="compositionally biased region" description="Basic and acidic residues" evidence="6">
    <location>
        <begin position="1617"/>
        <end position="1650"/>
    </location>
</feature>
<dbReference type="InterPro" id="IPR021418">
    <property type="entry name" value="THO_THOC2_C"/>
</dbReference>
<evidence type="ECO:0000259" key="7">
    <source>
        <dbReference type="Pfam" id="PF11262"/>
    </source>
</evidence>
<name>A0A836BXJ3_9CHLO</name>
<feature type="region of interest" description="Disordered" evidence="6">
    <location>
        <begin position="281"/>
        <end position="313"/>
    </location>
</feature>
<feature type="compositionally biased region" description="Gly residues" evidence="6">
    <location>
        <begin position="1419"/>
        <end position="1431"/>
    </location>
</feature>
<evidence type="ECO:0000259" key="9">
    <source>
        <dbReference type="Pfam" id="PF16134"/>
    </source>
</evidence>
<feature type="compositionally biased region" description="Acidic residues" evidence="6">
    <location>
        <begin position="877"/>
        <end position="886"/>
    </location>
</feature>
<feature type="compositionally biased region" description="Basic and acidic residues" evidence="6">
    <location>
        <begin position="1491"/>
        <end position="1567"/>
    </location>
</feature>
<keyword evidence="11" id="KW-1185">Reference proteome</keyword>
<feature type="region of interest" description="Disordered" evidence="6">
    <location>
        <begin position="1373"/>
        <end position="1746"/>
    </location>
</feature>
<dbReference type="GO" id="GO:0000445">
    <property type="term" value="C:THO complex part of transcription export complex"/>
    <property type="evidence" value="ECO:0007669"/>
    <property type="project" value="TreeGrafter"/>
</dbReference>
<evidence type="ECO:0000313" key="11">
    <source>
        <dbReference type="Proteomes" id="UP000612055"/>
    </source>
</evidence>
<evidence type="ECO:0000256" key="5">
    <source>
        <dbReference type="SAM" id="Coils"/>
    </source>
</evidence>
<comment type="caution">
    <text evidence="10">The sequence shown here is derived from an EMBL/GenBank/DDBJ whole genome shotgun (WGS) entry which is preliminary data.</text>
</comment>
<dbReference type="InterPro" id="IPR032302">
    <property type="entry name" value="THOC2_N"/>
</dbReference>
<dbReference type="GO" id="GO:0003729">
    <property type="term" value="F:mRNA binding"/>
    <property type="evidence" value="ECO:0007669"/>
    <property type="project" value="TreeGrafter"/>
</dbReference>
<dbReference type="Proteomes" id="UP000612055">
    <property type="component" value="Unassembled WGS sequence"/>
</dbReference>
<evidence type="ECO:0000313" key="10">
    <source>
        <dbReference type="EMBL" id="KAG2492057.1"/>
    </source>
</evidence>